<evidence type="ECO:0000313" key="3">
    <source>
        <dbReference type="EMBL" id="KYH23763.1"/>
    </source>
</evidence>
<dbReference type="Pfam" id="PF04014">
    <property type="entry name" value="MazE_antitoxin"/>
    <property type="match status" value="1"/>
</dbReference>
<dbReference type="PATRIC" id="fig|1008153.3.peg.4101"/>
<keyword evidence="4" id="KW-1185">Reference proteome</keyword>
<dbReference type="EMBL" id="LTAZ01000017">
    <property type="protein sequence ID" value="KYH23763.1"/>
    <property type="molecule type" value="Genomic_DNA"/>
</dbReference>
<feature type="compositionally biased region" description="Basic and acidic residues" evidence="1">
    <location>
        <begin position="85"/>
        <end position="101"/>
    </location>
</feature>
<evidence type="ECO:0000259" key="2">
    <source>
        <dbReference type="SMART" id="SM00966"/>
    </source>
</evidence>
<evidence type="ECO:0000256" key="1">
    <source>
        <dbReference type="SAM" id="MobiDB-lite"/>
    </source>
</evidence>
<dbReference type="OrthoDB" id="87832at2157"/>
<feature type="region of interest" description="Disordered" evidence="1">
    <location>
        <begin position="71"/>
        <end position="101"/>
    </location>
</feature>
<protein>
    <recommendedName>
        <fullName evidence="2">SpoVT-AbrB domain-containing protein</fullName>
    </recommendedName>
</protein>
<comment type="caution">
    <text evidence="3">The sequence shown here is derived from an EMBL/GenBank/DDBJ whole genome shotgun (WGS) entry which is preliminary data.</text>
</comment>
<dbReference type="SUPFAM" id="SSF89447">
    <property type="entry name" value="AbrB/MazE/MraZ-like"/>
    <property type="match status" value="1"/>
</dbReference>
<reference evidence="3 4" key="1">
    <citation type="submission" date="2016-02" db="EMBL/GenBank/DDBJ databases">
        <title>Genome sequence of Halalkalicoccus paucihalophilus DSM 24557.</title>
        <authorList>
            <person name="Poehlein A."/>
            <person name="Daniel R."/>
        </authorList>
    </citation>
    <scope>NUCLEOTIDE SEQUENCE [LARGE SCALE GENOMIC DNA]</scope>
    <source>
        <strain evidence="3 4">DSM 24557</strain>
    </source>
</reference>
<dbReference type="SMART" id="SM00966">
    <property type="entry name" value="SpoVT_AbrB"/>
    <property type="match status" value="1"/>
</dbReference>
<dbReference type="RefSeq" id="WP_066385456.1">
    <property type="nucleotide sequence ID" value="NZ_LTAZ01000017.1"/>
</dbReference>
<accession>A0A151A819</accession>
<proteinExistence type="predicted"/>
<dbReference type="Gene3D" id="2.10.260.10">
    <property type="match status" value="1"/>
</dbReference>
<dbReference type="InterPro" id="IPR037914">
    <property type="entry name" value="SpoVT-AbrB_sf"/>
</dbReference>
<name>A0A151A819_9EURY</name>
<organism evidence="3 4">
    <name type="scientific">Halalkalicoccus paucihalophilus</name>
    <dbReference type="NCBI Taxonomy" id="1008153"/>
    <lineage>
        <taxon>Archaea</taxon>
        <taxon>Methanobacteriati</taxon>
        <taxon>Methanobacteriota</taxon>
        <taxon>Stenosarchaea group</taxon>
        <taxon>Halobacteria</taxon>
        <taxon>Halobacteriales</taxon>
        <taxon>Halococcaceae</taxon>
        <taxon>Halalkalicoccus</taxon>
    </lineage>
</organism>
<dbReference type="GO" id="GO:0003677">
    <property type="term" value="F:DNA binding"/>
    <property type="evidence" value="ECO:0007669"/>
    <property type="project" value="InterPro"/>
</dbReference>
<sequence>MNESEPNGNHDEEREVVSVSKHGQATIPKRFRDQMGIDAPGKVAFRKRASGEIVIEHVPKAAEIREVLADEGRPSEGISATQTLRELRERDKRDLDEYADR</sequence>
<feature type="region of interest" description="Disordered" evidence="1">
    <location>
        <begin position="1"/>
        <end position="34"/>
    </location>
</feature>
<dbReference type="Proteomes" id="UP000075321">
    <property type="component" value="Unassembled WGS sequence"/>
</dbReference>
<dbReference type="InterPro" id="IPR007159">
    <property type="entry name" value="SpoVT-AbrB_dom"/>
</dbReference>
<feature type="domain" description="SpoVT-AbrB" evidence="2">
    <location>
        <begin position="17"/>
        <end position="63"/>
    </location>
</feature>
<dbReference type="AlphaFoldDB" id="A0A151A819"/>
<gene>
    <name evidence="3" type="ORF">HAPAU_38420</name>
</gene>
<evidence type="ECO:0000313" key="4">
    <source>
        <dbReference type="Proteomes" id="UP000075321"/>
    </source>
</evidence>